<protein>
    <recommendedName>
        <fullName evidence="2">HNH endonuclease</fullName>
    </recommendedName>
</protein>
<organism evidence="1">
    <name type="scientific">marine sediment metagenome</name>
    <dbReference type="NCBI Taxonomy" id="412755"/>
    <lineage>
        <taxon>unclassified sequences</taxon>
        <taxon>metagenomes</taxon>
        <taxon>ecological metagenomes</taxon>
    </lineage>
</organism>
<evidence type="ECO:0008006" key="2">
    <source>
        <dbReference type="Google" id="ProtNLM"/>
    </source>
</evidence>
<name>A0A0F9ND71_9ZZZZ</name>
<dbReference type="AlphaFoldDB" id="A0A0F9ND71"/>
<evidence type="ECO:0000313" key="1">
    <source>
        <dbReference type="EMBL" id="KKN15939.1"/>
    </source>
</evidence>
<comment type="caution">
    <text evidence="1">The sequence shown here is derived from an EMBL/GenBank/DDBJ whole genome shotgun (WGS) entry which is preliminary data.</text>
</comment>
<dbReference type="EMBL" id="LAZR01003664">
    <property type="protein sequence ID" value="KKN15939.1"/>
    <property type="molecule type" value="Genomic_DNA"/>
</dbReference>
<reference evidence="1" key="1">
    <citation type="journal article" date="2015" name="Nature">
        <title>Complex archaea that bridge the gap between prokaryotes and eukaryotes.</title>
        <authorList>
            <person name="Spang A."/>
            <person name="Saw J.H."/>
            <person name="Jorgensen S.L."/>
            <person name="Zaremba-Niedzwiedzka K."/>
            <person name="Martijn J."/>
            <person name="Lind A.E."/>
            <person name="van Eijk R."/>
            <person name="Schleper C."/>
            <person name="Guy L."/>
            <person name="Ettema T.J."/>
        </authorList>
    </citation>
    <scope>NUCLEOTIDE SEQUENCE</scope>
</reference>
<gene>
    <name evidence="1" type="ORF">LCGC14_0981020</name>
</gene>
<sequence>MRYIRWHHLNRGEGWPHFRKGALNPQWKGDDVGYGALHEWIRGNKPKPELCEDCGEHPPFEVMNIIGEYKRDVSDFKWVCRACHMKEDGRMSNLRSATRIEILLP</sequence>
<proteinExistence type="predicted"/>
<accession>A0A0F9ND71</accession>